<sequence length="56" mass="6685">MIENNCKPPLPIWPPITLSASLSLHRGCRWTPTFFWLPLDSFFWLPLDSHFLKRIF</sequence>
<evidence type="ECO:0000313" key="1">
    <source>
        <dbReference type="EMBL" id="PON52398.1"/>
    </source>
</evidence>
<evidence type="ECO:0000313" key="2">
    <source>
        <dbReference type="Proteomes" id="UP000237000"/>
    </source>
</evidence>
<dbReference type="InParanoid" id="A0A2P5BUD0"/>
<keyword evidence="2" id="KW-1185">Reference proteome</keyword>
<protein>
    <submittedName>
        <fullName evidence="1">Uncharacterized protein</fullName>
    </submittedName>
</protein>
<comment type="caution">
    <text evidence="1">The sequence shown here is derived from an EMBL/GenBank/DDBJ whole genome shotgun (WGS) entry which is preliminary data.</text>
</comment>
<name>A0A2P5BUD0_TREOI</name>
<reference evidence="2" key="1">
    <citation type="submission" date="2016-06" db="EMBL/GenBank/DDBJ databases">
        <title>Parallel loss of symbiosis genes in relatives of nitrogen-fixing non-legume Parasponia.</title>
        <authorList>
            <person name="Van Velzen R."/>
            <person name="Holmer R."/>
            <person name="Bu F."/>
            <person name="Rutten L."/>
            <person name="Van Zeijl A."/>
            <person name="Liu W."/>
            <person name="Santuari L."/>
            <person name="Cao Q."/>
            <person name="Sharma T."/>
            <person name="Shen D."/>
            <person name="Roswanjaya Y."/>
            <person name="Wardhani T."/>
            <person name="Kalhor M.S."/>
            <person name="Jansen J."/>
            <person name="Van den Hoogen J."/>
            <person name="Gungor B."/>
            <person name="Hartog M."/>
            <person name="Hontelez J."/>
            <person name="Verver J."/>
            <person name="Yang W.-C."/>
            <person name="Schijlen E."/>
            <person name="Repin R."/>
            <person name="Schilthuizen M."/>
            <person name="Schranz E."/>
            <person name="Heidstra R."/>
            <person name="Miyata K."/>
            <person name="Fedorova E."/>
            <person name="Kohlen W."/>
            <person name="Bisseling T."/>
            <person name="Smit S."/>
            <person name="Geurts R."/>
        </authorList>
    </citation>
    <scope>NUCLEOTIDE SEQUENCE [LARGE SCALE GENOMIC DNA]</scope>
    <source>
        <strain evidence="2">cv. RG33-2</strain>
    </source>
</reference>
<dbReference type="EMBL" id="JXTC01000459">
    <property type="protein sequence ID" value="PON52398.1"/>
    <property type="molecule type" value="Genomic_DNA"/>
</dbReference>
<feature type="non-terminal residue" evidence="1">
    <location>
        <position position="56"/>
    </location>
</feature>
<organism evidence="1 2">
    <name type="scientific">Trema orientale</name>
    <name type="common">Charcoal tree</name>
    <name type="synonym">Celtis orientalis</name>
    <dbReference type="NCBI Taxonomy" id="63057"/>
    <lineage>
        <taxon>Eukaryota</taxon>
        <taxon>Viridiplantae</taxon>
        <taxon>Streptophyta</taxon>
        <taxon>Embryophyta</taxon>
        <taxon>Tracheophyta</taxon>
        <taxon>Spermatophyta</taxon>
        <taxon>Magnoliopsida</taxon>
        <taxon>eudicotyledons</taxon>
        <taxon>Gunneridae</taxon>
        <taxon>Pentapetalae</taxon>
        <taxon>rosids</taxon>
        <taxon>fabids</taxon>
        <taxon>Rosales</taxon>
        <taxon>Cannabaceae</taxon>
        <taxon>Trema</taxon>
    </lineage>
</organism>
<gene>
    <name evidence="1" type="ORF">TorRG33x02_308390</name>
</gene>
<dbReference type="AlphaFoldDB" id="A0A2P5BUD0"/>
<dbReference type="Proteomes" id="UP000237000">
    <property type="component" value="Unassembled WGS sequence"/>
</dbReference>
<accession>A0A2P5BUD0</accession>
<proteinExistence type="predicted"/>